<reference evidence="4 5" key="1">
    <citation type="submission" date="2017-11" db="EMBL/GenBank/DDBJ databases">
        <authorList>
            <person name="Han C.G."/>
        </authorList>
    </citation>
    <scope>NUCLEOTIDE SEQUENCE [LARGE SCALE GENOMIC DNA]</scope>
    <source>
        <strain evidence="3 5">A5</strain>
        <strain evidence="2 4">A8</strain>
    </source>
</reference>
<evidence type="ECO:0000313" key="3">
    <source>
        <dbReference type="EMBL" id="PLP37737.1"/>
    </source>
</evidence>
<sequence>MVENTIVHVRLRPADEGSFTGGGLFFIARFAIGNRAAGLYVTMIKNRMNALAYAADGVD</sequence>
<reference evidence="4 5" key="2">
    <citation type="submission" date="2018-01" db="EMBL/GenBank/DDBJ databases">
        <title>Genomic study of Klebsiella pneumoniae.</title>
        <authorList>
            <person name="Yang Y."/>
            <person name="Bicalho R."/>
        </authorList>
    </citation>
    <scope>NUCLEOTIDE SEQUENCE [LARGE SCALE GENOMIC DNA]</scope>
    <source>
        <strain evidence="3 5">A5</strain>
        <strain evidence="2 4">A8</strain>
    </source>
</reference>
<evidence type="ECO:0000313" key="2">
    <source>
        <dbReference type="EMBL" id="PLM93707.1"/>
    </source>
</evidence>
<dbReference type="KEGG" id="kpk:A593_05090"/>
<dbReference type="EMBL" id="PIDP01000594">
    <property type="protein sequence ID" value="PLM93707.1"/>
    <property type="molecule type" value="Genomic_DNA"/>
</dbReference>
<proteinExistence type="predicted"/>
<dbReference type="AlphaFoldDB" id="A0A288TLA7"/>
<dbReference type="Proteomes" id="UP000234412">
    <property type="component" value="Unassembled WGS sequence"/>
</dbReference>
<dbReference type="Proteomes" id="UP001060507">
    <property type="component" value="Unassembled WGS sequence"/>
</dbReference>
<organism evidence="3 5">
    <name type="scientific">Klebsiella variicola</name>
    <dbReference type="NCBI Taxonomy" id="244366"/>
    <lineage>
        <taxon>Bacteria</taxon>
        <taxon>Pseudomonadati</taxon>
        <taxon>Pseudomonadota</taxon>
        <taxon>Gammaproteobacteria</taxon>
        <taxon>Enterobacterales</taxon>
        <taxon>Enterobacteriaceae</taxon>
        <taxon>Klebsiella/Raoultella group</taxon>
        <taxon>Klebsiella</taxon>
        <taxon>Klebsiella pneumoniae complex</taxon>
    </lineage>
</organism>
<accession>A0A288TLA7</accession>
<name>A0A288TLA7_KLEVA</name>
<evidence type="ECO:0000313" key="4">
    <source>
        <dbReference type="Proteomes" id="UP000234412"/>
    </source>
</evidence>
<comment type="caution">
    <text evidence="3">The sequence shown here is derived from an EMBL/GenBank/DDBJ whole genome shotgun (WGS) entry which is preliminary data.</text>
</comment>
<evidence type="ECO:0000313" key="5">
    <source>
        <dbReference type="Proteomes" id="UP000234473"/>
    </source>
</evidence>
<protein>
    <submittedName>
        <fullName evidence="3">Uncharacterized protein</fullName>
    </submittedName>
</protein>
<dbReference type="EMBL" id="PICB01002832">
    <property type="protein sequence ID" value="PLP37737.1"/>
    <property type="molecule type" value="Genomic_DNA"/>
</dbReference>
<evidence type="ECO:0000313" key="1">
    <source>
        <dbReference type="EMBL" id="GKJ94491.1"/>
    </source>
</evidence>
<reference evidence="1" key="3">
    <citation type="journal article" date="2022" name="J. Appl. Microbiol.">
        <title>PCR-based ORF typing of Klebsiella pneumoniae for rapid identification of global clones and transmission events.</title>
        <authorList>
            <person name="Nonogaki R."/>
            <person name="Iijima A."/>
            <person name="Kawamura K."/>
            <person name="Kayama S."/>
            <person name="Sugai M."/>
            <person name="Yagi T."/>
            <person name="Arakawa Y."/>
            <person name="Doi Y."/>
            <person name="Suzuki M."/>
        </authorList>
    </citation>
    <scope>NUCLEOTIDE SEQUENCE</scope>
    <source>
        <strain evidence="1">NUKP-37</strain>
    </source>
</reference>
<dbReference type="KEGG" id="kvd:KR75_02505"/>
<dbReference type="Proteomes" id="UP000234473">
    <property type="component" value="Unassembled WGS sequence"/>
</dbReference>
<dbReference type="EMBL" id="BQTA01000007">
    <property type="protein sequence ID" value="GKJ94491.1"/>
    <property type="molecule type" value="Genomic_DNA"/>
</dbReference>
<gene>
    <name evidence="3" type="ORF">CWM98_34725</name>
    <name evidence="2" type="ORF">CWN47_17010</name>
    <name evidence="1" type="ORF">NUKP37_27290</name>
</gene>